<dbReference type="GO" id="GO:0016020">
    <property type="term" value="C:membrane"/>
    <property type="evidence" value="ECO:0007669"/>
    <property type="project" value="TreeGrafter"/>
</dbReference>
<name>A0AAU7ATY7_9ACTN</name>
<dbReference type="PANTHER" id="PTHR43798:SF33">
    <property type="entry name" value="HYDROLASE, PUTATIVE (AFU_ORTHOLOGUE AFUA_2G14860)-RELATED"/>
    <property type="match status" value="1"/>
</dbReference>
<dbReference type="PRINTS" id="PR00111">
    <property type="entry name" value="ABHYDROLASE"/>
</dbReference>
<organism evidence="2">
    <name type="scientific">Paraconexibacter sp. AEG42_29</name>
    <dbReference type="NCBI Taxonomy" id="2997339"/>
    <lineage>
        <taxon>Bacteria</taxon>
        <taxon>Bacillati</taxon>
        <taxon>Actinomycetota</taxon>
        <taxon>Thermoleophilia</taxon>
        <taxon>Solirubrobacterales</taxon>
        <taxon>Paraconexibacteraceae</taxon>
        <taxon>Paraconexibacter</taxon>
    </lineage>
</organism>
<dbReference type="PANTHER" id="PTHR43798">
    <property type="entry name" value="MONOACYLGLYCEROL LIPASE"/>
    <property type="match status" value="1"/>
</dbReference>
<gene>
    <name evidence="2" type="ORF">DSM112329_01967</name>
</gene>
<dbReference type="EMBL" id="CP114014">
    <property type="protein sequence ID" value="XAY05123.1"/>
    <property type="molecule type" value="Genomic_DNA"/>
</dbReference>
<reference evidence="2" key="1">
    <citation type="submission" date="2022-12" db="EMBL/GenBank/DDBJ databases">
        <title>Paraconexibacter alkalitolerans sp. nov. and Baekduia alba sp. nov., isolated from soil and emended description of the genera Paraconexibacter (Chun et al., 2020) and Baekduia (An et al., 2020).</title>
        <authorList>
            <person name="Vieira S."/>
            <person name="Huber K.J."/>
            <person name="Geppert A."/>
            <person name="Wolf J."/>
            <person name="Neumann-Schaal M."/>
            <person name="Muesken M."/>
            <person name="Overmann J."/>
        </authorList>
    </citation>
    <scope>NUCLEOTIDE SEQUENCE</scope>
    <source>
        <strain evidence="2">AEG42_29</strain>
    </source>
</reference>
<protein>
    <submittedName>
        <fullName evidence="2">Esterase/lipase</fullName>
    </submittedName>
</protein>
<dbReference type="AlphaFoldDB" id="A0AAU7ATY7"/>
<feature type="domain" description="AB hydrolase-1" evidence="1">
    <location>
        <begin position="61"/>
        <end position="163"/>
    </location>
</feature>
<dbReference type="InterPro" id="IPR050266">
    <property type="entry name" value="AB_hydrolase_sf"/>
</dbReference>
<sequence length="312" mass="32791">MSHCVAFSASRPGHWSLVRLLDPFGLSAHPAVPPISLPPGQTVVVPGRGELFYRDSGGTGPVLLLLHGWMATSDLNWITTYGPLQAAGYRVLALDHRGHGRGLRAPQPFRLEDCAGDAAALLEALDVRDAVVVGYSMGGPIASLAAYRHPERIAGVVLGATALHWKGLGMSVLWSGMAGLRLLLGLAPDLLWRAMVRAGGAPADSTGSWIAGELSRGSSSHLAEAGRELSRYDARPWISDLPVAAAVIVTTRDAAVPPEKQRALAAALGAREFDIDADHMAATHPSGVFPRALLEAVAHVRSTSRSTRAVAA</sequence>
<dbReference type="InterPro" id="IPR029058">
    <property type="entry name" value="AB_hydrolase_fold"/>
</dbReference>
<dbReference type="GO" id="GO:0003824">
    <property type="term" value="F:catalytic activity"/>
    <property type="evidence" value="ECO:0007669"/>
    <property type="project" value="UniProtKB-ARBA"/>
</dbReference>
<dbReference type="InterPro" id="IPR000073">
    <property type="entry name" value="AB_hydrolase_1"/>
</dbReference>
<dbReference type="Gene3D" id="3.40.50.1820">
    <property type="entry name" value="alpha/beta hydrolase"/>
    <property type="match status" value="1"/>
</dbReference>
<evidence type="ECO:0000313" key="2">
    <source>
        <dbReference type="EMBL" id="XAY05123.1"/>
    </source>
</evidence>
<dbReference type="SUPFAM" id="SSF53474">
    <property type="entry name" value="alpha/beta-Hydrolases"/>
    <property type="match status" value="1"/>
</dbReference>
<dbReference type="KEGG" id="parq:DSM112329_01967"/>
<evidence type="ECO:0000259" key="1">
    <source>
        <dbReference type="Pfam" id="PF00561"/>
    </source>
</evidence>
<accession>A0AAU7ATY7</accession>
<proteinExistence type="predicted"/>
<dbReference type="Pfam" id="PF00561">
    <property type="entry name" value="Abhydrolase_1"/>
    <property type="match status" value="1"/>
</dbReference>